<evidence type="ECO:0000259" key="1">
    <source>
        <dbReference type="Pfam" id="PF05899"/>
    </source>
</evidence>
<dbReference type="Gene3D" id="2.60.120.10">
    <property type="entry name" value="Jelly Rolls"/>
    <property type="match status" value="1"/>
</dbReference>
<sequence>MSNFVSAFFNQETKIQMTKLIKDILPLGAGIGEFTKLDFGMDESDWRAAEGKSGNYLIGWWEGKVGSVEFPETAADEAVWLVEGRIALTDVEGNRKEFTPGQGYLLPAGFAGRWETIEDAKKFYVLLEKS</sequence>
<dbReference type="SUPFAM" id="SSF51182">
    <property type="entry name" value="RmlC-like cupins"/>
    <property type="match status" value="1"/>
</dbReference>
<dbReference type="AlphaFoldDB" id="A0A6J5ILA9"/>
<feature type="domain" description="(S)-ureidoglycine aminohydrolase cupin" evidence="1">
    <location>
        <begin position="52"/>
        <end position="124"/>
    </location>
</feature>
<proteinExistence type="predicted"/>
<organism evidence="2 3">
    <name type="scientific">Burkholderia aenigmatica</name>
    <dbReference type="NCBI Taxonomy" id="2015348"/>
    <lineage>
        <taxon>Bacteria</taxon>
        <taxon>Pseudomonadati</taxon>
        <taxon>Pseudomonadota</taxon>
        <taxon>Betaproteobacteria</taxon>
        <taxon>Burkholderiales</taxon>
        <taxon>Burkholderiaceae</taxon>
        <taxon>Burkholderia</taxon>
        <taxon>Burkholderia cepacia complex</taxon>
    </lineage>
</organism>
<dbReference type="Proteomes" id="UP000494301">
    <property type="component" value="Unassembled WGS sequence"/>
</dbReference>
<dbReference type="InterPro" id="IPR011051">
    <property type="entry name" value="RmlC_Cupin_sf"/>
</dbReference>
<name>A0A6J5ILA9_9BURK</name>
<dbReference type="PANTHER" id="PTHR40943">
    <property type="entry name" value="CYTOPLASMIC PROTEIN-RELATED"/>
    <property type="match status" value="1"/>
</dbReference>
<dbReference type="Pfam" id="PF05899">
    <property type="entry name" value="Cupin_3"/>
    <property type="match status" value="1"/>
</dbReference>
<evidence type="ECO:0000313" key="3">
    <source>
        <dbReference type="Proteomes" id="UP000494301"/>
    </source>
</evidence>
<accession>A0A6J5ILA9</accession>
<dbReference type="InterPro" id="IPR008579">
    <property type="entry name" value="UGlyAH_Cupin_dom"/>
</dbReference>
<dbReference type="PANTHER" id="PTHR40943:SF2">
    <property type="entry name" value="(S)-UREIDOGLYCINE AMINOHYDROLASE CUPIN DOMAIN-CONTAINING PROTEIN"/>
    <property type="match status" value="1"/>
</dbReference>
<gene>
    <name evidence="2" type="ORF">BLA3211_00113</name>
</gene>
<reference evidence="2 3" key="1">
    <citation type="submission" date="2020-04" db="EMBL/GenBank/DDBJ databases">
        <authorList>
            <person name="Depoorter E."/>
        </authorList>
    </citation>
    <scope>NUCLEOTIDE SEQUENCE [LARGE SCALE GENOMIC DNA]</scope>
    <source>
        <strain evidence="2 3">BCC0217</strain>
    </source>
</reference>
<protein>
    <submittedName>
        <fullName evidence="2">Cupin</fullName>
    </submittedName>
</protein>
<evidence type="ECO:0000313" key="2">
    <source>
        <dbReference type="EMBL" id="CAB3960375.1"/>
    </source>
</evidence>
<dbReference type="EMBL" id="CABWIL020000001">
    <property type="protein sequence ID" value="CAB3960375.1"/>
    <property type="molecule type" value="Genomic_DNA"/>
</dbReference>
<dbReference type="InterPro" id="IPR014710">
    <property type="entry name" value="RmlC-like_jellyroll"/>
</dbReference>